<sequence>MYAIGKREFFSLAKGSKSLMTISILFLISYFTVKPSGVFVSELTVEEAEMIHNAGLLIFILLFGQLIVAGLSHDSLNREMHERTIRFLVTRTSRAGILFGKFFGVWVFWFMCLAGAFLLTGIVVRKLDLFLFSQTMSLVTFQITVTLLFSVLITKPGYTMFLGIVTGLAFPVCGLFVTYTSNVWVNWLKFVSPYYYLERNDAAFLIIILLAGIMLSLANLIFKRREC</sequence>
<feature type="transmembrane region" description="Helical" evidence="1">
    <location>
        <begin position="97"/>
        <end position="123"/>
    </location>
</feature>
<feature type="transmembrane region" description="Helical" evidence="1">
    <location>
        <begin position="160"/>
        <end position="182"/>
    </location>
</feature>
<feature type="transmembrane region" description="Helical" evidence="1">
    <location>
        <begin position="129"/>
        <end position="153"/>
    </location>
</feature>
<feature type="transmembrane region" description="Helical" evidence="1">
    <location>
        <begin position="12"/>
        <end position="33"/>
    </location>
</feature>
<keyword evidence="1" id="KW-0812">Transmembrane</keyword>
<keyword evidence="1" id="KW-0472">Membrane</keyword>
<keyword evidence="3" id="KW-1185">Reference proteome</keyword>
<feature type="transmembrane region" description="Helical" evidence="1">
    <location>
        <begin position="202"/>
        <end position="222"/>
    </location>
</feature>
<evidence type="ECO:0000256" key="1">
    <source>
        <dbReference type="SAM" id="Phobius"/>
    </source>
</evidence>
<dbReference type="EMBL" id="FNPI01000006">
    <property type="protein sequence ID" value="SDZ08706.1"/>
    <property type="molecule type" value="Genomic_DNA"/>
</dbReference>
<dbReference type="STRING" id="1503961.SAMN05421736_10626"/>
<evidence type="ECO:0000313" key="2">
    <source>
        <dbReference type="EMBL" id="SDZ08706.1"/>
    </source>
</evidence>
<accession>A0A1H3Q5Q6</accession>
<dbReference type="OrthoDB" id="2580477at2"/>
<evidence type="ECO:0008006" key="4">
    <source>
        <dbReference type="Google" id="ProtNLM"/>
    </source>
</evidence>
<dbReference type="Proteomes" id="UP000198935">
    <property type="component" value="Unassembled WGS sequence"/>
</dbReference>
<proteinExistence type="predicted"/>
<evidence type="ECO:0000313" key="3">
    <source>
        <dbReference type="Proteomes" id="UP000198935"/>
    </source>
</evidence>
<feature type="transmembrane region" description="Helical" evidence="1">
    <location>
        <begin position="53"/>
        <end position="76"/>
    </location>
</feature>
<name>A0A1H3Q5Q6_9BACI</name>
<keyword evidence="1" id="KW-1133">Transmembrane helix</keyword>
<protein>
    <recommendedName>
        <fullName evidence="4">ABC-2 type transport system permease protein</fullName>
    </recommendedName>
</protein>
<dbReference type="AlphaFoldDB" id="A0A1H3Q5Q6"/>
<reference evidence="3" key="1">
    <citation type="submission" date="2016-10" db="EMBL/GenBank/DDBJ databases">
        <authorList>
            <person name="Varghese N."/>
            <person name="Submissions S."/>
        </authorList>
    </citation>
    <scope>NUCLEOTIDE SEQUENCE [LARGE SCALE GENOMIC DNA]</scope>
    <source>
        <strain evidence="3">SP</strain>
    </source>
</reference>
<organism evidence="2 3">
    <name type="scientific">Evansella caseinilytica</name>
    <dbReference type="NCBI Taxonomy" id="1503961"/>
    <lineage>
        <taxon>Bacteria</taxon>
        <taxon>Bacillati</taxon>
        <taxon>Bacillota</taxon>
        <taxon>Bacilli</taxon>
        <taxon>Bacillales</taxon>
        <taxon>Bacillaceae</taxon>
        <taxon>Evansella</taxon>
    </lineage>
</organism>
<gene>
    <name evidence="2" type="ORF">SAMN05421736_10626</name>
</gene>